<dbReference type="InterPro" id="IPR009057">
    <property type="entry name" value="Homeodomain-like_sf"/>
</dbReference>
<keyword evidence="2" id="KW-0238">DNA-binding</keyword>
<dbReference type="Pfam" id="PF02311">
    <property type="entry name" value="AraC_binding"/>
    <property type="match status" value="1"/>
</dbReference>
<dbReference type="GO" id="GO:0043565">
    <property type="term" value="F:sequence-specific DNA binding"/>
    <property type="evidence" value="ECO:0007669"/>
    <property type="project" value="InterPro"/>
</dbReference>
<dbReference type="PANTHER" id="PTHR43280:SF32">
    <property type="entry name" value="TRANSCRIPTIONAL REGULATORY PROTEIN"/>
    <property type="match status" value="1"/>
</dbReference>
<dbReference type="InterPro" id="IPR018060">
    <property type="entry name" value="HTH_AraC"/>
</dbReference>
<dbReference type="InterPro" id="IPR003313">
    <property type="entry name" value="AraC-bd"/>
</dbReference>
<dbReference type="PROSITE" id="PS01124">
    <property type="entry name" value="HTH_ARAC_FAMILY_2"/>
    <property type="match status" value="1"/>
</dbReference>
<evidence type="ECO:0000256" key="3">
    <source>
        <dbReference type="ARBA" id="ARBA00023163"/>
    </source>
</evidence>
<dbReference type="STRING" id="1435349.PW52_11375"/>
<accession>A0A0D7W7Z9</accession>
<dbReference type="GO" id="GO:0003700">
    <property type="term" value="F:DNA-binding transcription factor activity"/>
    <property type="evidence" value="ECO:0007669"/>
    <property type="project" value="InterPro"/>
</dbReference>
<evidence type="ECO:0000259" key="4">
    <source>
        <dbReference type="PROSITE" id="PS01124"/>
    </source>
</evidence>
<dbReference type="InterPro" id="IPR037923">
    <property type="entry name" value="HTH-like"/>
</dbReference>
<dbReference type="Pfam" id="PF12833">
    <property type="entry name" value="HTH_18"/>
    <property type="match status" value="1"/>
</dbReference>
<dbReference type="OrthoDB" id="1096411at2"/>
<evidence type="ECO:0000256" key="2">
    <source>
        <dbReference type="ARBA" id="ARBA00023125"/>
    </source>
</evidence>
<dbReference type="SMART" id="SM00342">
    <property type="entry name" value="HTH_ARAC"/>
    <property type="match status" value="1"/>
</dbReference>
<proteinExistence type="predicted"/>
<evidence type="ECO:0000313" key="6">
    <source>
        <dbReference type="Proteomes" id="UP000032578"/>
    </source>
</evidence>
<dbReference type="Proteomes" id="UP000032578">
    <property type="component" value="Unassembled WGS sequence"/>
</dbReference>
<dbReference type="SUPFAM" id="SSF46689">
    <property type="entry name" value="Homeodomain-like"/>
    <property type="match status" value="1"/>
</dbReference>
<dbReference type="RefSeq" id="WP_044633067.1">
    <property type="nucleotide sequence ID" value="NZ_JTDW01000007.1"/>
</dbReference>
<dbReference type="PATRIC" id="fig|1435349.4.peg.3267"/>
<dbReference type="EMBL" id="JTDW01000007">
    <property type="protein sequence ID" value="KJD35265.1"/>
    <property type="molecule type" value="Genomic_DNA"/>
</dbReference>
<evidence type="ECO:0000256" key="1">
    <source>
        <dbReference type="ARBA" id="ARBA00023015"/>
    </source>
</evidence>
<organism evidence="5 6">
    <name type="scientific">Neotamlana sedimentorum</name>
    <dbReference type="NCBI Taxonomy" id="1435349"/>
    <lineage>
        <taxon>Bacteria</taxon>
        <taxon>Pseudomonadati</taxon>
        <taxon>Bacteroidota</taxon>
        <taxon>Flavobacteriia</taxon>
        <taxon>Flavobacteriales</taxon>
        <taxon>Flavobacteriaceae</taxon>
        <taxon>Neotamlana</taxon>
    </lineage>
</organism>
<feature type="domain" description="HTH araC/xylS-type" evidence="4">
    <location>
        <begin position="191"/>
        <end position="289"/>
    </location>
</feature>
<protein>
    <recommendedName>
        <fullName evidence="4">HTH araC/xylS-type domain-containing protein</fullName>
    </recommendedName>
</protein>
<name>A0A0D7W7Z9_9FLAO</name>
<sequence>MANDIPHITFNPATTDNFGFEIVPIEKIAKDKTEHKHDPELPHQLKFYNLIFFTQGSGRHFIDFKWFPVQENSLVYLTKDQVNAFEFSEELKGYCIIFTEEYFVNSFSNLSDDFVFRLFNPELFSPILQIPENSEFVTYFNLLLKEYKNSAAFNHKNIINSLLTILISKAENLKQNITFHISDTSKVAVYQEFVSLVEKNLRKSRSANFYAKELAISYKHLNTICKELMHKTAKNVIDDFVILQAKRNLINSKINSSELAYKLGFEDPTNFTKYFKKNTGLTPKSFLKSLLKD</sequence>
<gene>
    <name evidence="5" type="ORF">PW52_11375</name>
</gene>
<reference evidence="5 6" key="1">
    <citation type="submission" date="2014-11" db="EMBL/GenBank/DDBJ databases">
        <title>Tamlana sedimentorum sp. nov., isolated from shallow sand sediments of the Sea of Japan.</title>
        <authorList>
            <person name="Romanenko L.A."/>
        </authorList>
    </citation>
    <scope>NUCLEOTIDE SEQUENCE [LARGE SCALE GENOMIC DNA]</scope>
    <source>
        <strain evidence="5 6">JCM 19808</strain>
    </source>
</reference>
<dbReference type="PANTHER" id="PTHR43280">
    <property type="entry name" value="ARAC-FAMILY TRANSCRIPTIONAL REGULATOR"/>
    <property type="match status" value="1"/>
</dbReference>
<keyword evidence="6" id="KW-1185">Reference proteome</keyword>
<dbReference type="SUPFAM" id="SSF51215">
    <property type="entry name" value="Regulatory protein AraC"/>
    <property type="match status" value="1"/>
</dbReference>
<keyword evidence="3" id="KW-0804">Transcription</keyword>
<dbReference type="Gene3D" id="1.10.10.60">
    <property type="entry name" value="Homeodomain-like"/>
    <property type="match status" value="1"/>
</dbReference>
<comment type="caution">
    <text evidence="5">The sequence shown here is derived from an EMBL/GenBank/DDBJ whole genome shotgun (WGS) entry which is preliminary data.</text>
</comment>
<evidence type="ECO:0000313" key="5">
    <source>
        <dbReference type="EMBL" id="KJD35265.1"/>
    </source>
</evidence>
<keyword evidence="1" id="KW-0805">Transcription regulation</keyword>
<dbReference type="AlphaFoldDB" id="A0A0D7W7Z9"/>